<comment type="caution">
    <text evidence="1">The sequence shown here is derived from an EMBL/GenBank/DDBJ whole genome shotgun (WGS) entry which is preliminary data.</text>
</comment>
<protein>
    <recommendedName>
        <fullName evidence="3">Late embryogenesis abundant protein LEA-2 subgroup domain-containing protein</fullName>
    </recommendedName>
</protein>
<dbReference type="Proteomes" id="UP000886844">
    <property type="component" value="Unassembled WGS sequence"/>
</dbReference>
<dbReference type="AlphaFoldDB" id="A0A9D1YY84"/>
<sequence>MVFAVALSAGSCRRAVEKAADKIRFLGVEKFERQGLTGAEVVVRIDNGSAYNLSLASAEIGIYYGDSRVGTVVLCDPVAVPRRTALSVATRWRLQISDPLALYLLARKARAGDFGQVFVSCAVEGRGGPAPVKFLREKMPLSDFLNTFGLSIQDVANYLK</sequence>
<evidence type="ECO:0008006" key="3">
    <source>
        <dbReference type="Google" id="ProtNLM"/>
    </source>
</evidence>
<dbReference type="EMBL" id="DXDA01000012">
    <property type="protein sequence ID" value="HIY68039.1"/>
    <property type="molecule type" value="Genomic_DNA"/>
</dbReference>
<accession>A0A9D1YY84</accession>
<reference evidence="1" key="1">
    <citation type="journal article" date="2021" name="PeerJ">
        <title>Extensive microbial diversity within the chicken gut microbiome revealed by metagenomics and culture.</title>
        <authorList>
            <person name="Gilroy R."/>
            <person name="Ravi A."/>
            <person name="Getino M."/>
            <person name="Pursley I."/>
            <person name="Horton D.L."/>
            <person name="Alikhan N.F."/>
            <person name="Baker D."/>
            <person name="Gharbi K."/>
            <person name="Hall N."/>
            <person name="Watson M."/>
            <person name="Adriaenssens E.M."/>
            <person name="Foster-Nyarko E."/>
            <person name="Jarju S."/>
            <person name="Secka A."/>
            <person name="Antonio M."/>
            <person name="Oren A."/>
            <person name="Chaudhuri R.R."/>
            <person name="La Ragione R."/>
            <person name="Hildebrand F."/>
            <person name="Pallen M.J."/>
        </authorList>
    </citation>
    <scope>NUCLEOTIDE SEQUENCE</scope>
    <source>
        <strain evidence="1">5134</strain>
    </source>
</reference>
<gene>
    <name evidence="1" type="ORF">H9828_01330</name>
</gene>
<reference evidence="1" key="2">
    <citation type="submission" date="2021-04" db="EMBL/GenBank/DDBJ databases">
        <authorList>
            <person name="Gilroy R."/>
        </authorList>
    </citation>
    <scope>NUCLEOTIDE SEQUENCE</scope>
    <source>
        <strain evidence="1">5134</strain>
    </source>
</reference>
<evidence type="ECO:0000313" key="1">
    <source>
        <dbReference type="EMBL" id="HIY68039.1"/>
    </source>
</evidence>
<proteinExistence type="predicted"/>
<name>A0A9D1YY84_9BACT</name>
<organism evidence="1 2">
    <name type="scientific">Candidatus Alistipes intestinigallinarum</name>
    <dbReference type="NCBI Taxonomy" id="2838440"/>
    <lineage>
        <taxon>Bacteria</taxon>
        <taxon>Pseudomonadati</taxon>
        <taxon>Bacteroidota</taxon>
        <taxon>Bacteroidia</taxon>
        <taxon>Bacteroidales</taxon>
        <taxon>Rikenellaceae</taxon>
        <taxon>Alistipes</taxon>
    </lineage>
</organism>
<evidence type="ECO:0000313" key="2">
    <source>
        <dbReference type="Proteomes" id="UP000886844"/>
    </source>
</evidence>